<organism evidence="2 3">
    <name type="scientific">Mangrovihabitans endophyticus</name>
    <dbReference type="NCBI Taxonomy" id="1751298"/>
    <lineage>
        <taxon>Bacteria</taxon>
        <taxon>Bacillati</taxon>
        <taxon>Actinomycetota</taxon>
        <taxon>Actinomycetes</taxon>
        <taxon>Micromonosporales</taxon>
        <taxon>Micromonosporaceae</taxon>
        <taxon>Mangrovihabitans</taxon>
    </lineage>
</organism>
<feature type="coiled-coil region" evidence="1">
    <location>
        <begin position="154"/>
        <end position="184"/>
    </location>
</feature>
<accession>A0A8J3BZE4</accession>
<comment type="caution">
    <text evidence="2">The sequence shown here is derived from an EMBL/GenBank/DDBJ whole genome shotgun (WGS) entry which is preliminary data.</text>
</comment>
<dbReference type="Proteomes" id="UP000656042">
    <property type="component" value="Unassembled WGS sequence"/>
</dbReference>
<proteinExistence type="predicted"/>
<dbReference type="EMBL" id="BMMX01000007">
    <property type="protein sequence ID" value="GGK88217.1"/>
    <property type="molecule type" value="Genomic_DNA"/>
</dbReference>
<sequence>MAVLHLGIDAEKVVVAQRPLKMRAGRSRRRSAGSVSEAVPLPGTGRSIGDRVRFAGRLAMALGAAGAVFALSGVVPWQISACLGAAVVIAVFAGQTRSAPTGVFAVPHGDRVHVLWASAERAAFARVMDVARRIRRTWPDLAGMIDPQVADHDLTRALDELAALLARRQEIRRLRAELADAARADLPPGSSAMIALAERRDRVEQLWQETGVTANRMLSAVDAAALAGESWIREQRLRQTTRDADLMLSRITAGIAQPAAESGAELAERTAAVVAAYRELAAGV</sequence>
<dbReference type="AlphaFoldDB" id="A0A8J3BZE4"/>
<reference evidence="2" key="1">
    <citation type="journal article" date="2014" name="Int. J. Syst. Evol. Microbiol.">
        <title>Complete genome sequence of Corynebacterium casei LMG S-19264T (=DSM 44701T), isolated from a smear-ripened cheese.</title>
        <authorList>
            <consortium name="US DOE Joint Genome Institute (JGI-PGF)"/>
            <person name="Walter F."/>
            <person name="Albersmeier A."/>
            <person name="Kalinowski J."/>
            <person name="Ruckert C."/>
        </authorList>
    </citation>
    <scope>NUCLEOTIDE SEQUENCE</scope>
    <source>
        <strain evidence="2">CGMCC 4.7299</strain>
    </source>
</reference>
<keyword evidence="3" id="KW-1185">Reference proteome</keyword>
<protein>
    <submittedName>
        <fullName evidence="2">Uncharacterized protein</fullName>
    </submittedName>
</protein>
<keyword evidence="1" id="KW-0175">Coiled coil</keyword>
<dbReference type="RefSeq" id="WP_189079130.1">
    <property type="nucleotide sequence ID" value="NZ_BMMX01000007.1"/>
</dbReference>
<reference evidence="2" key="2">
    <citation type="submission" date="2020-09" db="EMBL/GenBank/DDBJ databases">
        <authorList>
            <person name="Sun Q."/>
            <person name="Zhou Y."/>
        </authorList>
    </citation>
    <scope>NUCLEOTIDE SEQUENCE</scope>
    <source>
        <strain evidence="2">CGMCC 4.7299</strain>
    </source>
</reference>
<evidence type="ECO:0000256" key="1">
    <source>
        <dbReference type="SAM" id="Coils"/>
    </source>
</evidence>
<name>A0A8J3BZE4_9ACTN</name>
<evidence type="ECO:0000313" key="2">
    <source>
        <dbReference type="EMBL" id="GGK88217.1"/>
    </source>
</evidence>
<gene>
    <name evidence="2" type="ORF">GCM10012284_22870</name>
</gene>
<evidence type="ECO:0000313" key="3">
    <source>
        <dbReference type="Proteomes" id="UP000656042"/>
    </source>
</evidence>